<dbReference type="GO" id="GO:0030688">
    <property type="term" value="C:preribosome, small subunit precursor"/>
    <property type="evidence" value="ECO:0007669"/>
    <property type="project" value="TreeGrafter"/>
</dbReference>
<proteinExistence type="inferred from homology"/>
<dbReference type="OrthoDB" id="47732at2759"/>
<reference evidence="9" key="1">
    <citation type="journal article" date="2020" name="Fungal Divers.">
        <title>Resolving the Mortierellaceae phylogeny through synthesis of multi-gene phylogenetics and phylogenomics.</title>
        <authorList>
            <person name="Vandepol N."/>
            <person name="Liber J."/>
            <person name="Desiro A."/>
            <person name="Na H."/>
            <person name="Kennedy M."/>
            <person name="Barry K."/>
            <person name="Grigoriev I.V."/>
            <person name="Miller A.N."/>
            <person name="O'Donnell K."/>
            <person name="Stajich J.E."/>
            <person name="Bonito G."/>
        </authorList>
    </citation>
    <scope>NUCLEOTIDE SEQUENCE</scope>
    <source>
        <strain evidence="9">MES-2147</strain>
    </source>
</reference>
<feature type="compositionally biased region" description="Basic and acidic residues" evidence="8">
    <location>
        <begin position="251"/>
        <end position="263"/>
    </location>
</feature>
<dbReference type="InterPro" id="IPR019310">
    <property type="entry name" value="Efg1"/>
</dbReference>
<keyword evidence="5" id="KW-0698">rRNA processing</keyword>
<accession>A0A9P6SP35</accession>
<evidence type="ECO:0000256" key="1">
    <source>
        <dbReference type="ARBA" id="ARBA00004604"/>
    </source>
</evidence>
<dbReference type="InterPro" id="IPR050786">
    <property type="entry name" value="EFG1_rRNA-proc"/>
</dbReference>
<feature type="compositionally biased region" description="Acidic residues" evidence="8">
    <location>
        <begin position="232"/>
        <end position="246"/>
    </location>
</feature>
<dbReference type="GO" id="GO:0005730">
    <property type="term" value="C:nucleolus"/>
    <property type="evidence" value="ECO:0007669"/>
    <property type="project" value="UniProtKB-SubCell"/>
</dbReference>
<dbReference type="Proteomes" id="UP000749646">
    <property type="component" value="Unassembled WGS sequence"/>
</dbReference>
<dbReference type="PANTHER" id="PTHR33911">
    <property type="entry name" value="RRNA-PROCESSING PROTEIN EFG1"/>
    <property type="match status" value="1"/>
</dbReference>
<evidence type="ECO:0000256" key="2">
    <source>
        <dbReference type="ARBA" id="ARBA00006916"/>
    </source>
</evidence>
<dbReference type="Pfam" id="PF10153">
    <property type="entry name" value="Efg1"/>
    <property type="match status" value="1"/>
</dbReference>
<dbReference type="EMBL" id="JAAAHW010003230">
    <property type="protein sequence ID" value="KAF9986441.1"/>
    <property type="molecule type" value="Genomic_DNA"/>
</dbReference>
<keyword evidence="6" id="KW-0175">Coiled coil</keyword>
<evidence type="ECO:0000256" key="5">
    <source>
        <dbReference type="ARBA" id="ARBA00022552"/>
    </source>
</evidence>
<dbReference type="AlphaFoldDB" id="A0A9P6SP35"/>
<evidence type="ECO:0000256" key="8">
    <source>
        <dbReference type="SAM" id="MobiDB-lite"/>
    </source>
</evidence>
<feature type="compositionally biased region" description="Basic and acidic residues" evidence="8">
    <location>
        <begin position="82"/>
        <end position="95"/>
    </location>
</feature>
<feature type="compositionally biased region" description="Basic and acidic residues" evidence="8">
    <location>
        <begin position="109"/>
        <end position="121"/>
    </location>
</feature>
<organism evidence="9 10">
    <name type="scientific">Modicella reniformis</name>
    <dbReference type="NCBI Taxonomy" id="1440133"/>
    <lineage>
        <taxon>Eukaryota</taxon>
        <taxon>Fungi</taxon>
        <taxon>Fungi incertae sedis</taxon>
        <taxon>Mucoromycota</taxon>
        <taxon>Mortierellomycotina</taxon>
        <taxon>Mortierellomycetes</taxon>
        <taxon>Mortierellales</taxon>
        <taxon>Mortierellaceae</taxon>
        <taxon>Modicella</taxon>
    </lineage>
</organism>
<sequence>MEPTPKASSSVAVAAAAAPGAKKSPQKRKKVPSQAPRRLLKRQLRDLDRLVKNKNKNMDDAAKVLPEQVLPEQVLPEQVLQETEKKIGNLKKQLDDLGPESSSSPSTEAKNKDKKPNNIRFTEMRRAGRKIISFGKQHPNHKQSEEESKTMADLKLDLLYTKYFPKGEEYIFIYPETPLQDEEKLKRQEIRKGIAKALANGEIKETAPRSNPSNQESESTTTMEKDPVSNWNDEEEEEDDKEDDNNNDSNNEERPLVKRQRSE</sequence>
<dbReference type="GO" id="GO:0000462">
    <property type="term" value="P:maturation of SSU-rRNA from tricistronic rRNA transcript (SSU-rRNA, 5.8S rRNA, LSU-rRNA)"/>
    <property type="evidence" value="ECO:0007669"/>
    <property type="project" value="TreeGrafter"/>
</dbReference>
<evidence type="ECO:0000256" key="7">
    <source>
        <dbReference type="ARBA" id="ARBA00023242"/>
    </source>
</evidence>
<dbReference type="PANTHER" id="PTHR33911:SF1">
    <property type="entry name" value="RRNA-PROCESSING PROTEIN EFG1"/>
    <property type="match status" value="1"/>
</dbReference>
<keyword evidence="7" id="KW-0539">Nucleus</keyword>
<protein>
    <recommendedName>
        <fullName evidence="3">rRNA-processing protein EFG1</fullName>
    </recommendedName>
    <alternativeName>
        <fullName evidence="4">rRNA-processing protein efg1</fullName>
    </alternativeName>
</protein>
<gene>
    <name evidence="9" type="ORF">BGZ65_007573</name>
</gene>
<name>A0A9P6SP35_9FUNG</name>
<keyword evidence="10" id="KW-1185">Reference proteome</keyword>
<feature type="compositionally biased region" description="Low complexity" evidence="8">
    <location>
        <begin position="1"/>
        <end position="23"/>
    </location>
</feature>
<comment type="subcellular location">
    <subcellularLocation>
        <location evidence="1">Nucleus</location>
        <location evidence="1">Nucleolus</location>
    </subcellularLocation>
</comment>
<evidence type="ECO:0000256" key="6">
    <source>
        <dbReference type="ARBA" id="ARBA00023054"/>
    </source>
</evidence>
<comment type="similarity">
    <text evidence="2">Belongs to the EFG1 family.</text>
</comment>
<evidence type="ECO:0000313" key="9">
    <source>
        <dbReference type="EMBL" id="KAF9986441.1"/>
    </source>
</evidence>
<evidence type="ECO:0000256" key="3">
    <source>
        <dbReference type="ARBA" id="ARBA00018689"/>
    </source>
</evidence>
<feature type="compositionally biased region" description="Polar residues" evidence="8">
    <location>
        <begin position="208"/>
        <end position="222"/>
    </location>
</feature>
<evidence type="ECO:0000313" key="10">
    <source>
        <dbReference type="Proteomes" id="UP000749646"/>
    </source>
</evidence>
<feature type="compositionally biased region" description="Basic and acidic residues" evidence="8">
    <location>
        <begin position="43"/>
        <end position="62"/>
    </location>
</feature>
<feature type="region of interest" description="Disordered" evidence="8">
    <location>
        <begin position="1"/>
        <end position="121"/>
    </location>
</feature>
<feature type="region of interest" description="Disordered" evidence="8">
    <location>
        <begin position="198"/>
        <end position="263"/>
    </location>
</feature>
<comment type="caution">
    <text evidence="9">The sequence shown here is derived from an EMBL/GenBank/DDBJ whole genome shotgun (WGS) entry which is preliminary data.</text>
</comment>
<evidence type="ECO:0000256" key="4">
    <source>
        <dbReference type="ARBA" id="ARBA00019827"/>
    </source>
</evidence>